<accession>A0A0K2TBX1</accession>
<protein>
    <submittedName>
        <fullName evidence="1">Uncharacterized protein</fullName>
    </submittedName>
</protein>
<feature type="non-terminal residue" evidence="1">
    <location>
        <position position="1"/>
    </location>
</feature>
<evidence type="ECO:0000313" key="1">
    <source>
        <dbReference type="EMBL" id="CDW22941.1"/>
    </source>
</evidence>
<name>A0A0K2TBX1_LEPSM</name>
<reference evidence="1" key="1">
    <citation type="submission" date="2014-05" db="EMBL/GenBank/DDBJ databases">
        <authorList>
            <person name="Chronopoulou M."/>
        </authorList>
    </citation>
    <scope>NUCLEOTIDE SEQUENCE</scope>
    <source>
        <tissue evidence="1">Whole organism</tissue>
    </source>
</reference>
<dbReference type="AlphaFoldDB" id="A0A0K2TBX1"/>
<organism evidence="1">
    <name type="scientific">Lepeophtheirus salmonis</name>
    <name type="common">Salmon louse</name>
    <name type="synonym">Caligus salmonis</name>
    <dbReference type="NCBI Taxonomy" id="72036"/>
    <lineage>
        <taxon>Eukaryota</taxon>
        <taxon>Metazoa</taxon>
        <taxon>Ecdysozoa</taxon>
        <taxon>Arthropoda</taxon>
        <taxon>Crustacea</taxon>
        <taxon>Multicrustacea</taxon>
        <taxon>Hexanauplia</taxon>
        <taxon>Copepoda</taxon>
        <taxon>Siphonostomatoida</taxon>
        <taxon>Caligidae</taxon>
        <taxon>Lepeophtheirus</taxon>
    </lineage>
</organism>
<sequence length="96" mass="10764">SLFSLSLIKGTFNSFSSAGYVDSSKSIAPKYKTTTSLLFISFNQLIISSTNISNLPKQRYKPNSGYLPCPDSKPSQLYRFLLNIFGKKKIIRANIF</sequence>
<dbReference type="EMBL" id="HACA01005580">
    <property type="protein sequence ID" value="CDW22941.1"/>
    <property type="molecule type" value="Transcribed_RNA"/>
</dbReference>
<proteinExistence type="predicted"/>